<dbReference type="SUPFAM" id="SSF53474">
    <property type="entry name" value="alpha/beta-Hydrolases"/>
    <property type="match status" value="1"/>
</dbReference>
<dbReference type="Pfam" id="PF00756">
    <property type="entry name" value="Esterase"/>
    <property type="match status" value="1"/>
</dbReference>
<dbReference type="GO" id="GO:0016787">
    <property type="term" value="F:hydrolase activity"/>
    <property type="evidence" value="ECO:0007669"/>
    <property type="project" value="UniProtKB-KW"/>
</dbReference>
<reference evidence="1 2" key="1">
    <citation type="submission" date="2020-08" db="EMBL/GenBank/DDBJ databases">
        <title>Genomic Encyclopedia of Type Strains, Phase IV (KMG-IV): sequencing the most valuable type-strain genomes for metagenomic binning, comparative biology and taxonomic classification.</title>
        <authorList>
            <person name="Goeker M."/>
        </authorList>
    </citation>
    <scope>NUCLEOTIDE SEQUENCE [LARGE SCALE GENOMIC DNA]</scope>
    <source>
        <strain evidence="1 2">DSM 106146</strain>
    </source>
</reference>
<dbReference type="Gene3D" id="3.40.50.1820">
    <property type="entry name" value="alpha/beta hydrolase"/>
    <property type="match status" value="1"/>
</dbReference>
<evidence type="ECO:0000313" key="2">
    <source>
        <dbReference type="Proteomes" id="UP000543642"/>
    </source>
</evidence>
<dbReference type="InterPro" id="IPR029058">
    <property type="entry name" value="AB_hydrolase_fold"/>
</dbReference>
<dbReference type="RefSeq" id="WP_183770486.1">
    <property type="nucleotide sequence ID" value="NZ_JACHFW010000001.1"/>
</dbReference>
<sequence>MAITTTRYLSPALGRYVTFTAVIPFEDYDFFMNKNEYPFTDVHPLPTLYLLHGITGDDRDWIYGTQITEFAREHRLAVIMPDGQNNFYVDNNPCECWGRFIGEELVAMTRAFFPLSDRREDTYIGGLSMGGYGALRNGLRYSHTFSKIIALSSALIMEDAINSTEEAEVNFSKRSYYNRIFGGDVSKLPGSDMDIETLFLKNQQPTDIFMAVGKDDFLLGKNRKFKKFLEDHGASLTYYEDEGGHEWNFWNRNIEKALQWLSSGEKSSEKYSKRL</sequence>
<proteinExistence type="predicted"/>
<dbReference type="InterPro" id="IPR050583">
    <property type="entry name" value="Mycobacterial_A85_antigen"/>
</dbReference>
<protein>
    <submittedName>
        <fullName evidence="1">S-formylglutathione hydrolase FrmB</fullName>
    </submittedName>
</protein>
<keyword evidence="2" id="KW-1185">Reference proteome</keyword>
<comment type="caution">
    <text evidence="1">The sequence shown here is derived from an EMBL/GenBank/DDBJ whole genome shotgun (WGS) entry which is preliminary data.</text>
</comment>
<dbReference type="PANTHER" id="PTHR48098">
    <property type="entry name" value="ENTEROCHELIN ESTERASE-RELATED"/>
    <property type="match status" value="1"/>
</dbReference>
<dbReference type="InterPro" id="IPR000801">
    <property type="entry name" value="Esterase-like"/>
</dbReference>
<evidence type="ECO:0000313" key="1">
    <source>
        <dbReference type="EMBL" id="MBB5263115.1"/>
    </source>
</evidence>
<dbReference type="EMBL" id="JACHFW010000001">
    <property type="protein sequence ID" value="MBB5263115.1"/>
    <property type="molecule type" value="Genomic_DNA"/>
</dbReference>
<keyword evidence="1" id="KW-0378">Hydrolase</keyword>
<organism evidence="1 2">
    <name type="scientific">Catenibacillus scindens</name>
    <dbReference type="NCBI Taxonomy" id="673271"/>
    <lineage>
        <taxon>Bacteria</taxon>
        <taxon>Bacillati</taxon>
        <taxon>Bacillota</taxon>
        <taxon>Clostridia</taxon>
        <taxon>Lachnospirales</taxon>
        <taxon>Lachnospiraceae</taxon>
        <taxon>Catenibacillus</taxon>
    </lineage>
</organism>
<dbReference type="AlphaFoldDB" id="A0A7W8H7L8"/>
<dbReference type="Proteomes" id="UP000543642">
    <property type="component" value="Unassembled WGS sequence"/>
</dbReference>
<accession>A0A7W8H7L8</accession>
<name>A0A7W8H7L8_9FIRM</name>
<dbReference type="GO" id="GO:0016747">
    <property type="term" value="F:acyltransferase activity, transferring groups other than amino-acyl groups"/>
    <property type="evidence" value="ECO:0007669"/>
    <property type="project" value="TreeGrafter"/>
</dbReference>
<dbReference type="PANTHER" id="PTHR48098:SF1">
    <property type="entry name" value="DIACYLGLYCEROL ACYLTRANSFERASE_MYCOLYLTRANSFERASE AG85A"/>
    <property type="match status" value="1"/>
</dbReference>
<gene>
    <name evidence="1" type="ORF">HNP82_000209</name>
</gene>